<dbReference type="InterPro" id="IPR019668">
    <property type="entry name" value="Uncharacterised_YtzC"/>
</dbReference>
<gene>
    <name evidence="1" type="ORF">KS419_23135</name>
</gene>
<name>A0ABS6JLV9_9BACI</name>
<reference evidence="1 2" key="1">
    <citation type="submission" date="2021-06" db="EMBL/GenBank/DDBJ databases">
        <title>Bacillus sp. RD4P76, an endophyte from a halophyte.</title>
        <authorList>
            <person name="Sun J.-Q."/>
        </authorList>
    </citation>
    <scope>NUCLEOTIDE SEQUENCE [LARGE SCALE GENOMIC DNA]</scope>
    <source>
        <strain evidence="1 2">CGMCC 1.15917</strain>
    </source>
</reference>
<organism evidence="1 2">
    <name type="scientific">Evansella tamaricis</name>
    <dbReference type="NCBI Taxonomy" id="2069301"/>
    <lineage>
        <taxon>Bacteria</taxon>
        <taxon>Bacillati</taxon>
        <taxon>Bacillota</taxon>
        <taxon>Bacilli</taxon>
        <taxon>Bacillales</taxon>
        <taxon>Bacillaceae</taxon>
        <taxon>Evansella</taxon>
    </lineage>
</organism>
<evidence type="ECO:0000313" key="1">
    <source>
        <dbReference type="EMBL" id="MBU9714643.1"/>
    </source>
</evidence>
<proteinExistence type="predicted"/>
<accession>A0ABS6JLV9</accession>
<dbReference type="Pfam" id="PF10732">
    <property type="entry name" value="DUF2524"/>
    <property type="match status" value="1"/>
</dbReference>
<comment type="caution">
    <text evidence="1">The sequence shown here is derived from an EMBL/GenBank/DDBJ whole genome shotgun (WGS) entry which is preliminary data.</text>
</comment>
<dbReference type="RefSeq" id="WP_217069374.1">
    <property type="nucleotide sequence ID" value="NZ_JAHQCS010000182.1"/>
</dbReference>
<keyword evidence="2" id="KW-1185">Reference proteome</keyword>
<sequence length="86" mass="10042">MTNSDYLQGAVREIQHVMSIAEEQLTESHRVEPGDRDEFTKAQLQLEEANMELEKMLISATAEQRDQLHRLQQQLQHLQNRMILGL</sequence>
<dbReference type="Proteomes" id="UP000784880">
    <property type="component" value="Unassembled WGS sequence"/>
</dbReference>
<protein>
    <submittedName>
        <fullName evidence="1">YtzC family protein</fullName>
    </submittedName>
</protein>
<evidence type="ECO:0000313" key="2">
    <source>
        <dbReference type="Proteomes" id="UP000784880"/>
    </source>
</evidence>
<dbReference type="EMBL" id="JAHQCS010000182">
    <property type="protein sequence ID" value="MBU9714643.1"/>
    <property type="molecule type" value="Genomic_DNA"/>
</dbReference>